<dbReference type="STRING" id="264951.A0A443I3D5"/>
<keyword evidence="2" id="KW-0378">Hydrolase</keyword>
<dbReference type="Gene3D" id="3.40.50.1820">
    <property type="entry name" value="alpha/beta hydrolase"/>
    <property type="match status" value="1"/>
</dbReference>
<reference evidence="6 7" key="1">
    <citation type="journal article" date="2018" name="Front. Microbiol.">
        <title>Genomic and genetic insights into a cosmopolitan fungus, Paecilomyces variotii (Eurotiales).</title>
        <authorList>
            <person name="Urquhart A.S."/>
            <person name="Mondo S.J."/>
            <person name="Makela M.R."/>
            <person name="Hane J.K."/>
            <person name="Wiebenga A."/>
            <person name="He G."/>
            <person name="Mihaltcheva S."/>
            <person name="Pangilinan J."/>
            <person name="Lipzen A."/>
            <person name="Barry K."/>
            <person name="de Vries R.P."/>
            <person name="Grigoriev I.V."/>
            <person name="Idnurm A."/>
        </authorList>
    </citation>
    <scope>NUCLEOTIDE SEQUENCE [LARGE SCALE GENOMIC DNA]</scope>
    <source>
        <strain evidence="6 7">CBS 101075</strain>
    </source>
</reference>
<dbReference type="Pfam" id="PF00561">
    <property type="entry name" value="Abhydrolase_1"/>
    <property type="match status" value="1"/>
</dbReference>
<comment type="similarity">
    <text evidence="1">Belongs to the peptidase S33 family.</text>
</comment>
<dbReference type="VEuPathDB" id="FungiDB:C8Q69DRAFT_459279"/>
<dbReference type="InterPro" id="IPR029058">
    <property type="entry name" value="AB_hydrolase_fold"/>
</dbReference>
<gene>
    <name evidence="6" type="ORF">C8Q69DRAFT_459279</name>
</gene>
<dbReference type="AlphaFoldDB" id="A0A443I3D5"/>
<dbReference type="GeneID" id="39599339"/>
<accession>A0A443I3D5</accession>
<dbReference type="PANTHER" id="PTHR43248">
    <property type="entry name" value="2-SUCCINYL-6-HYDROXY-2,4-CYCLOHEXADIENE-1-CARBOXYLATE SYNTHASE"/>
    <property type="match status" value="1"/>
</dbReference>
<dbReference type="SUPFAM" id="SSF53474">
    <property type="entry name" value="alpha/beta-Hydrolases"/>
    <property type="match status" value="1"/>
</dbReference>
<dbReference type="InterPro" id="IPR000073">
    <property type="entry name" value="AB_hydrolase_1"/>
</dbReference>
<keyword evidence="3" id="KW-0472">Membrane</keyword>
<dbReference type="Proteomes" id="UP000283841">
    <property type="component" value="Unassembled WGS sequence"/>
</dbReference>
<evidence type="ECO:0000259" key="4">
    <source>
        <dbReference type="Pfam" id="PF00561"/>
    </source>
</evidence>
<feature type="domain" description="AB hydrolase-1" evidence="4">
    <location>
        <begin position="147"/>
        <end position="386"/>
    </location>
</feature>
<evidence type="ECO:0000256" key="1">
    <source>
        <dbReference type="ARBA" id="ARBA00010088"/>
    </source>
</evidence>
<keyword evidence="7" id="KW-1185">Reference proteome</keyword>
<dbReference type="PANTHER" id="PTHR43248:SF25">
    <property type="entry name" value="AB HYDROLASE-1 DOMAIN-CONTAINING PROTEIN-RELATED"/>
    <property type="match status" value="1"/>
</dbReference>
<dbReference type="EMBL" id="RCNU01000002">
    <property type="protein sequence ID" value="RWQ98536.1"/>
    <property type="molecule type" value="Genomic_DNA"/>
</dbReference>
<evidence type="ECO:0000313" key="6">
    <source>
        <dbReference type="EMBL" id="RWQ98536.1"/>
    </source>
</evidence>
<organism evidence="6 7">
    <name type="scientific">Byssochlamys spectabilis</name>
    <name type="common">Paecilomyces variotii</name>
    <dbReference type="NCBI Taxonomy" id="264951"/>
    <lineage>
        <taxon>Eukaryota</taxon>
        <taxon>Fungi</taxon>
        <taxon>Dikarya</taxon>
        <taxon>Ascomycota</taxon>
        <taxon>Pezizomycotina</taxon>
        <taxon>Eurotiomycetes</taxon>
        <taxon>Eurotiomycetidae</taxon>
        <taxon>Eurotiales</taxon>
        <taxon>Thermoascaceae</taxon>
        <taxon>Paecilomyces</taxon>
    </lineage>
</organism>
<sequence>MHKVEVNIDLLIPKTMTKLAPKERYPPQWQNTTARKQHNVGRRVVCGLIALGSVLFLSYRQPLQLFPGSSGRPWESIELHKEAGFQWRQISPSPELEYHDCFDGFQCARLEVPMDHRHTDGKGRKMAVAVARLPAKVPVTDPRYGGAILINPGGPGGSGVAQLLISGRNLQTIADADADPASEFDGSLSDLPKYYDIIGFDPRGVNNTTPGFTCFPDTFSRRNWELQAEAEGMLGSGPGSLIRNWQRSMALAESCSQVIATSINGEEALGEHVNTPQVTADMLEIVERHGQWRERQGKAAQAAQDMQHGYDNSQAFVERTRWNKGKEKLLYWGRSYGTVLGATFAALYPDRVERVVLDGVVDLDAYYLTSSPSVLADSDAIFERFAEYCHTVGSEGCPFHHPGGPDAIKKAYRELLSRIYDEPFAVPASLSHGPEVITWTDVKVLTRIAMYQPLIVFPLFAEFLAELKQGNGTNFVGFKQGSREPSCLSDECLLAGPWSRECSVPGGNENYATAAILCTDAENLGNVDRQGFKDYWESLKATSETLGDYWAHARLDCVGWKAKAKWKFTGPFGANTSYPLLWIGNTLDPVTPLRSAQKMSLKFPGSVVLQQDSEGHTTLAAPSFCVAKAVRTYFQTGELPAPGTVCQADLKPLIGASPSSVLYAANLTPGDRALYAAIEDEVRSFRTAGPFRPL</sequence>
<dbReference type="Pfam" id="PF08386">
    <property type="entry name" value="Abhydrolase_4"/>
    <property type="match status" value="1"/>
</dbReference>
<protein>
    <submittedName>
        <fullName evidence="6">TAP-like protein-domain-containing protein</fullName>
    </submittedName>
</protein>
<evidence type="ECO:0000313" key="7">
    <source>
        <dbReference type="Proteomes" id="UP000283841"/>
    </source>
</evidence>
<dbReference type="GO" id="GO:0016787">
    <property type="term" value="F:hydrolase activity"/>
    <property type="evidence" value="ECO:0007669"/>
    <property type="project" value="UniProtKB-KW"/>
</dbReference>
<dbReference type="RefSeq" id="XP_028488181.1">
    <property type="nucleotide sequence ID" value="XM_028630062.1"/>
</dbReference>
<feature type="domain" description="Peptidase S33 tripeptidyl aminopeptidase-like C-terminal" evidence="5">
    <location>
        <begin position="546"/>
        <end position="646"/>
    </location>
</feature>
<comment type="caution">
    <text evidence="6">The sequence shown here is derived from an EMBL/GenBank/DDBJ whole genome shotgun (WGS) entry which is preliminary data.</text>
</comment>
<feature type="transmembrane region" description="Helical" evidence="3">
    <location>
        <begin position="40"/>
        <end position="59"/>
    </location>
</feature>
<evidence type="ECO:0000256" key="3">
    <source>
        <dbReference type="SAM" id="Phobius"/>
    </source>
</evidence>
<dbReference type="InterPro" id="IPR013595">
    <property type="entry name" value="Pept_S33_TAP-like_C"/>
</dbReference>
<keyword evidence="3" id="KW-0812">Transmembrane</keyword>
<name>A0A443I3D5_BYSSP</name>
<keyword evidence="3" id="KW-1133">Transmembrane helix</keyword>
<dbReference type="InterPro" id="IPR051601">
    <property type="entry name" value="Serine_prot/Carboxylest_S33"/>
</dbReference>
<evidence type="ECO:0000256" key="2">
    <source>
        <dbReference type="ARBA" id="ARBA00022801"/>
    </source>
</evidence>
<proteinExistence type="inferred from homology"/>
<evidence type="ECO:0000259" key="5">
    <source>
        <dbReference type="Pfam" id="PF08386"/>
    </source>
</evidence>